<name>A0A917IL16_9MICC</name>
<feature type="transmembrane region" description="Helical" evidence="1">
    <location>
        <begin position="115"/>
        <end position="133"/>
    </location>
</feature>
<evidence type="ECO:0000259" key="2">
    <source>
        <dbReference type="Pfam" id="PF07331"/>
    </source>
</evidence>
<accession>A0A917IL16</accession>
<evidence type="ECO:0000256" key="1">
    <source>
        <dbReference type="SAM" id="Phobius"/>
    </source>
</evidence>
<evidence type="ECO:0000313" key="4">
    <source>
        <dbReference type="Proteomes" id="UP000600171"/>
    </source>
</evidence>
<keyword evidence="4" id="KW-1185">Reference proteome</keyword>
<comment type="caution">
    <text evidence="3">The sequence shown here is derived from an EMBL/GenBank/DDBJ whole genome shotgun (WGS) entry which is preliminary data.</text>
</comment>
<feature type="transmembrane region" description="Helical" evidence="1">
    <location>
        <begin position="59"/>
        <end position="81"/>
    </location>
</feature>
<evidence type="ECO:0000313" key="3">
    <source>
        <dbReference type="EMBL" id="GGH56705.1"/>
    </source>
</evidence>
<keyword evidence="1" id="KW-1133">Transmembrane helix</keyword>
<feature type="transmembrane region" description="Helical" evidence="1">
    <location>
        <begin position="27"/>
        <end position="47"/>
    </location>
</feature>
<dbReference type="AlphaFoldDB" id="A0A917IL16"/>
<dbReference type="Pfam" id="PF07331">
    <property type="entry name" value="TctB"/>
    <property type="match status" value="1"/>
</dbReference>
<keyword evidence="1" id="KW-0812">Transmembrane</keyword>
<dbReference type="InterPro" id="IPR009936">
    <property type="entry name" value="DUF1468"/>
</dbReference>
<reference evidence="3 4" key="1">
    <citation type="journal article" date="2014" name="Int. J. Syst. Evol. Microbiol.">
        <title>Complete genome sequence of Corynebacterium casei LMG S-19264T (=DSM 44701T), isolated from a smear-ripened cheese.</title>
        <authorList>
            <consortium name="US DOE Joint Genome Institute (JGI-PGF)"/>
            <person name="Walter F."/>
            <person name="Albersmeier A."/>
            <person name="Kalinowski J."/>
            <person name="Ruckert C."/>
        </authorList>
    </citation>
    <scope>NUCLEOTIDE SEQUENCE [LARGE SCALE GENOMIC DNA]</scope>
    <source>
        <strain evidence="3 4">CCM 8669</strain>
    </source>
</reference>
<feature type="transmembrane region" description="Helical" evidence="1">
    <location>
        <begin position="163"/>
        <end position="185"/>
    </location>
</feature>
<proteinExistence type="predicted"/>
<keyword evidence="1" id="KW-0472">Membrane</keyword>
<feature type="domain" description="DUF1468" evidence="2">
    <location>
        <begin position="30"/>
        <end position="186"/>
    </location>
</feature>
<sequence length="194" mass="20819">MSTQISVPAARKEPQAPSKFSLAVKMLSMPLLLLGFAAFMVISMLGMEVSDNVDFPGPRFFPAVIAGGMIILGLVDLAMVLRQLRQPVTAHSVQNTTFRDGDPADEVHEDAVSKLDLFSLVWCLVGFIVFTFALNFLGWILAAGLLFWCVAHAFGAKRHLHSAVVGLTLSSLTYLAFSLGLGLPLPTGFLGGVL</sequence>
<dbReference type="Proteomes" id="UP000600171">
    <property type="component" value="Unassembled WGS sequence"/>
</dbReference>
<dbReference type="EMBL" id="BMDC01000001">
    <property type="protein sequence ID" value="GGH56705.1"/>
    <property type="molecule type" value="Genomic_DNA"/>
</dbReference>
<feature type="transmembrane region" description="Helical" evidence="1">
    <location>
        <begin position="139"/>
        <end position="156"/>
    </location>
</feature>
<protein>
    <recommendedName>
        <fullName evidence="2">DUF1468 domain-containing protein</fullName>
    </recommendedName>
</protein>
<dbReference type="RefSeq" id="WP_188358400.1">
    <property type="nucleotide sequence ID" value="NZ_BMDC01000001.1"/>
</dbReference>
<organism evidence="3 4">
    <name type="scientific">Rothia aerolata</name>
    <dbReference type="NCBI Taxonomy" id="1812262"/>
    <lineage>
        <taxon>Bacteria</taxon>
        <taxon>Bacillati</taxon>
        <taxon>Actinomycetota</taxon>
        <taxon>Actinomycetes</taxon>
        <taxon>Micrococcales</taxon>
        <taxon>Micrococcaceae</taxon>
        <taxon>Rothia</taxon>
    </lineage>
</organism>
<gene>
    <name evidence="3" type="ORF">GCM10007359_01080</name>
</gene>